<evidence type="ECO:0000313" key="4">
    <source>
        <dbReference type="Proteomes" id="UP000803844"/>
    </source>
</evidence>
<feature type="domain" description="SET" evidence="2">
    <location>
        <begin position="73"/>
        <end position="200"/>
    </location>
</feature>
<comment type="caution">
    <text evidence="3">The sequence shown here is derived from an EMBL/GenBank/DDBJ whole genome shotgun (WGS) entry which is preliminary data.</text>
</comment>
<dbReference type="Gene3D" id="2.170.270.10">
    <property type="entry name" value="SET domain"/>
    <property type="match status" value="1"/>
</dbReference>
<feature type="compositionally biased region" description="Polar residues" evidence="1">
    <location>
        <begin position="29"/>
        <end position="39"/>
    </location>
</feature>
<gene>
    <name evidence="3" type="ORF">M406DRAFT_242083</name>
</gene>
<dbReference type="InterPro" id="IPR001214">
    <property type="entry name" value="SET_dom"/>
</dbReference>
<dbReference type="OrthoDB" id="5792673at2759"/>
<dbReference type="GeneID" id="63833292"/>
<evidence type="ECO:0000313" key="3">
    <source>
        <dbReference type="EMBL" id="KAF3761533.1"/>
    </source>
</evidence>
<dbReference type="AlphaFoldDB" id="A0A9P4XV28"/>
<feature type="non-terminal residue" evidence="3">
    <location>
        <position position="215"/>
    </location>
</feature>
<dbReference type="SUPFAM" id="SSF82199">
    <property type="entry name" value="SET domain"/>
    <property type="match status" value="1"/>
</dbReference>
<accession>A0A9P4XV28</accession>
<dbReference type="InterPro" id="IPR046341">
    <property type="entry name" value="SET_dom_sf"/>
</dbReference>
<name>A0A9P4XV28_CRYP1</name>
<evidence type="ECO:0000256" key="1">
    <source>
        <dbReference type="SAM" id="MobiDB-lite"/>
    </source>
</evidence>
<organism evidence="3 4">
    <name type="scientific">Cryphonectria parasitica (strain ATCC 38755 / EP155)</name>
    <dbReference type="NCBI Taxonomy" id="660469"/>
    <lineage>
        <taxon>Eukaryota</taxon>
        <taxon>Fungi</taxon>
        <taxon>Dikarya</taxon>
        <taxon>Ascomycota</taxon>
        <taxon>Pezizomycotina</taxon>
        <taxon>Sordariomycetes</taxon>
        <taxon>Sordariomycetidae</taxon>
        <taxon>Diaporthales</taxon>
        <taxon>Cryphonectriaceae</taxon>
        <taxon>Cryphonectria-Endothia species complex</taxon>
        <taxon>Cryphonectria</taxon>
    </lineage>
</organism>
<dbReference type="Pfam" id="PF00856">
    <property type="entry name" value="SET"/>
    <property type="match status" value="1"/>
</dbReference>
<feature type="region of interest" description="Disordered" evidence="1">
    <location>
        <begin position="29"/>
        <end position="54"/>
    </location>
</feature>
<keyword evidence="4" id="KW-1185">Reference proteome</keyword>
<evidence type="ECO:0000259" key="2">
    <source>
        <dbReference type="Pfam" id="PF00856"/>
    </source>
</evidence>
<dbReference type="Proteomes" id="UP000803844">
    <property type="component" value="Unassembled WGS sequence"/>
</dbReference>
<reference evidence="3" key="1">
    <citation type="journal article" date="2020" name="Phytopathology">
        <title>Genome sequence of the chestnut blight fungus Cryphonectria parasitica EP155: A fundamental resource for an archetypical invasive plant pathogen.</title>
        <authorList>
            <person name="Crouch J.A."/>
            <person name="Dawe A."/>
            <person name="Aerts A."/>
            <person name="Barry K."/>
            <person name="Churchill A.C.L."/>
            <person name="Grimwood J."/>
            <person name="Hillman B."/>
            <person name="Milgroom M.G."/>
            <person name="Pangilinan J."/>
            <person name="Smith M."/>
            <person name="Salamov A."/>
            <person name="Schmutz J."/>
            <person name="Yadav J."/>
            <person name="Grigoriev I.V."/>
            <person name="Nuss D."/>
        </authorList>
    </citation>
    <scope>NUCLEOTIDE SEQUENCE</scope>
    <source>
        <strain evidence="3">EP155</strain>
    </source>
</reference>
<sequence>PAPKNWPAHLPYLTSPSYASALTKTQLRSLRSRPTSINNPDLREVPLSHKPGPSPNVKITPITDPHHPAFNQAGLFATRALSPGCFILPYLGEIHMSDDPAHTASDYDLWLTDRRSGEEGKDDDNEGVAVDAARMGNEARFANDYRGVPGAVRPNAEFCELWDARRGERGMGVFVLPASKKMKGKGGGIGKGQEILVSYGKGFWDKRRREVEEED</sequence>
<proteinExistence type="predicted"/>
<dbReference type="EMBL" id="MU032351">
    <property type="protein sequence ID" value="KAF3761533.1"/>
    <property type="molecule type" value="Genomic_DNA"/>
</dbReference>
<feature type="non-terminal residue" evidence="3">
    <location>
        <position position="1"/>
    </location>
</feature>
<dbReference type="RefSeq" id="XP_040772512.1">
    <property type="nucleotide sequence ID" value="XM_040916163.1"/>
</dbReference>
<protein>
    <recommendedName>
        <fullName evidence="2">SET domain-containing protein</fullName>
    </recommendedName>
</protein>